<evidence type="ECO:0000313" key="3">
    <source>
        <dbReference type="Proteomes" id="UP000265120"/>
    </source>
</evidence>
<dbReference type="SUPFAM" id="SSF48097">
    <property type="entry name" value="Regulator of G-protein signaling, RGS"/>
    <property type="match status" value="1"/>
</dbReference>
<accession>A0A3P8VN71</accession>
<dbReference type="Gene3D" id="1.10.167.10">
    <property type="entry name" value="Regulator of G-protein Signalling 4, domain 2"/>
    <property type="match status" value="1"/>
</dbReference>
<dbReference type="CTD" id="550519"/>
<feature type="domain" description="RGS" evidence="1">
    <location>
        <begin position="58"/>
        <end position="173"/>
    </location>
</feature>
<organism evidence="2 3">
    <name type="scientific">Cynoglossus semilaevis</name>
    <name type="common">Tongue sole</name>
    <dbReference type="NCBI Taxonomy" id="244447"/>
    <lineage>
        <taxon>Eukaryota</taxon>
        <taxon>Metazoa</taxon>
        <taxon>Chordata</taxon>
        <taxon>Craniata</taxon>
        <taxon>Vertebrata</taxon>
        <taxon>Euteleostomi</taxon>
        <taxon>Actinopterygii</taxon>
        <taxon>Neopterygii</taxon>
        <taxon>Teleostei</taxon>
        <taxon>Neoteleostei</taxon>
        <taxon>Acanthomorphata</taxon>
        <taxon>Carangaria</taxon>
        <taxon>Pleuronectiformes</taxon>
        <taxon>Pleuronectoidei</taxon>
        <taxon>Cynoglossidae</taxon>
        <taxon>Cynoglossinae</taxon>
        <taxon>Cynoglossus</taxon>
    </lineage>
</organism>
<dbReference type="PANTHER" id="PTHR10845:SF265">
    <property type="entry name" value="REGULATOR OF G PROTEIN-SIGNALING 5B"/>
    <property type="match status" value="1"/>
</dbReference>
<dbReference type="OrthoDB" id="196547at2759"/>
<dbReference type="InterPro" id="IPR044926">
    <property type="entry name" value="RGS_subdomain_2"/>
</dbReference>
<dbReference type="Ensembl" id="ENSCSET00000016014.1">
    <property type="protein sequence ID" value="ENSCSEP00000015817.1"/>
    <property type="gene ID" value="ENSCSEG00000010163.1"/>
</dbReference>
<dbReference type="Proteomes" id="UP000265120">
    <property type="component" value="Chromosome 20"/>
</dbReference>
<protein>
    <submittedName>
        <fullName evidence="2">Regulator of G protein signaling 5b</fullName>
    </submittedName>
</protein>
<dbReference type="GeneID" id="103395811"/>
<dbReference type="RefSeq" id="XP_008331827.1">
    <property type="nucleotide sequence ID" value="XM_008333605.3"/>
</dbReference>
<sequence>MCRGLEALPITCLERAKELKALIGSLLLKSDHITGTGQFKRCDKPRLNCDNPPEWKESFEKLLSSQSGLCLFRVFLVSEFSEENIAFYLACEDYRATKPSKLSTKAKKIYDEFIGAEAPREVNLDHATKAITKELLENPSRSSFDLAQSKIYALMEKDCYPRFLKSSTYLELCRKSKTG</sequence>
<evidence type="ECO:0000259" key="1">
    <source>
        <dbReference type="PROSITE" id="PS50132"/>
    </source>
</evidence>
<dbReference type="OMA" id="PSQSCFN"/>
<dbReference type="GeneTree" id="ENSGT00940000164081"/>
<dbReference type="SMART" id="SM00315">
    <property type="entry name" value="RGS"/>
    <property type="match status" value="1"/>
</dbReference>
<evidence type="ECO:0000313" key="2">
    <source>
        <dbReference type="Ensembl" id="ENSCSEP00000015817.1"/>
    </source>
</evidence>
<reference evidence="2" key="3">
    <citation type="submission" date="2025-09" db="UniProtKB">
        <authorList>
            <consortium name="Ensembl"/>
        </authorList>
    </citation>
    <scope>IDENTIFICATION</scope>
</reference>
<dbReference type="PANTHER" id="PTHR10845">
    <property type="entry name" value="REGULATOR OF G PROTEIN SIGNALING"/>
    <property type="match status" value="1"/>
</dbReference>
<keyword evidence="3" id="KW-1185">Reference proteome</keyword>
<dbReference type="KEGG" id="csem:103395811"/>
<reference evidence="2 3" key="1">
    <citation type="journal article" date="2014" name="Nat. Genet.">
        <title>Whole-genome sequence of a flatfish provides insights into ZW sex chromosome evolution and adaptation to a benthic lifestyle.</title>
        <authorList>
            <person name="Chen S."/>
            <person name="Zhang G."/>
            <person name="Shao C."/>
            <person name="Huang Q."/>
            <person name="Liu G."/>
            <person name="Zhang P."/>
            <person name="Song W."/>
            <person name="An N."/>
            <person name="Chalopin D."/>
            <person name="Volff J.N."/>
            <person name="Hong Y."/>
            <person name="Li Q."/>
            <person name="Sha Z."/>
            <person name="Zhou H."/>
            <person name="Xie M."/>
            <person name="Yu Q."/>
            <person name="Liu Y."/>
            <person name="Xiang H."/>
            <person name="Wang N."/>
            <person name="Wu K."/>
            <person name="Yang C."/>
            <person name="Zhou Q."/>
            <person name="Liao X."/>
            <person name="Yang L."/>
            <person name="Hu Q."/>
            <person name="Zhang J."/>
            <person name="Meng L."/>
            <person name="Jin L."/>
            <person name="Tian Y."/>
            <person name="Lian J."/>
            <person name="Yang J."/>
            <person name="Miao G."/>
            <person name="Liu S."/>
            <person name="Liang Z."/>
            <person name="Yan F."/>
            <person name="Li Y."/>
            <person name="Sun B."/>
            <person name="Zhang H."/>
            <person name="Zhang J."/>
            <person name="Zhu Y."/>
            <person name="Du M."/>
            <person name="Zhao Y."/>
            <person name="Schartl M."/>
            <person name="Tang Q."/>
            <person name="Wang J."/>
        </authorList>
    </citation>
    <scope>NUCLEOTIDE SEQUENCE</scope>
</reference>
<dbReference type="InterPro" id="IPR036305">
    <property type="entry name" value="RGS_sf"/>
</dbReference>
<dbReference type="FunFam" id="1.10.167.10:FF:000001">
    <property type="entry name" value="Putative regulator of g-protein signaling 12"/>
    <property type="match status" value="1"/>
</dbReference>
<dbReference type="PRINTS" id="PR01301">
    <property type="entry name" value="RGSPROTEIN"/>
</dbReference>
<name>A0A3P8VN71_CYNSE</name>
<dbReference type="STRING" id="244447.ENSCSEP00000015817"/>
<dbReference type="Pfam" id="PF00615">
    <property type="entry name" value="RGS"/>
    <property type="match status" value="1"/>
</dbReference>
<dbReference type="AlphaFoldDB" id="A0A3P8VN71"/>
<reference evidence="2" key="2">
    <citation type="submission" date="2025-08" db="UniProtKB">
        <authorList>
            <consortium name="Ensembl"/>
        </authorList>
    </citation>
    <scope>IDENTIFICATION</scope>
</reference>
<dbReference type="InParanoid" id="A0A3P8VN71"/>
<proteinExistence type="predicted"/>
<dbReference type="PROSITE" id="PS50132">
    <property type="entry name" value="RGS"/>
    <property type="match status" value="1"/>
</dbReference>
<dbReference type="InterPro" id="IPR016137">
    <property type="entry name" value="RGS"/>
</dbReference>